<feature type="compositionally biased region" description="Polar residues" evidence="8">
    <location>
        <begin position="90"/>
        <end position="112"/>
    </location>
</feature>
<feature type="domain" description="C1q" evidence="11">
    <location>
        <begin position="1028"/>
        <end position="1160"/>
    </location>
</feature>
<feature type="disulfide bond" evidence="6">
    <location>
        <begin position="999"/>
        <end position="1008"/>
    </location>
</feature>
<feature type="chain" id="PRO_5046332944" evidence="9">
    <location>
        <begin position="21"/>
        <end position="1160"/>
    </location>
</feature>
<dbReference type="RefSeq" id="XP_015278063.1">
    <property type="nucleotide sequence ID" value="XM_015422577.1"/>
</dbReference>
<feature type="region of interest" description="Disordered" evidence="8">
    <location>
        <begin position="938"/>
        <end position="964"/>
    </location>
</feature>
<evidence type="ECO:0000256" key="4">
    <source>
        <dbReference type="ARBA" id="ARBA00023054"/>
    </source>
</evidence>
<evidence type="ECO:0000259" key="10">
    <source>
        <dbReference type="PROSITE" id="PS50026"/>
    </source>
</evidence>
<dbReference type="Gene3D" id="2.10.25.10">
    <property type="entry name" value="Laminin"/>
    <property type="match status" value="1"/>
</dbReference>
<evidence type="ECO:0000256" key="1">
    <source>
        <dbReference type="ARBA" id="ARBA00004613"/>
    </source>
</evidence>
<keyword evidence="5 6" id="KW-1015">Disulfide bond</keyword>
<dbReference type="SMART" id="SM00181">
    <property type="entry name" value="EGF"/>
    <property type="match status" value="1"/>
</dbReference>
<dbReference type="Pfam" id="PF07546">
    <property type="entry name" value="EMI"/>
    <property type="match status" value="1"/>
</dbReference>
<dbReference type="PANTHER" id="PTHR15427">
    <property type="entry name" value="EMILIN ELASTIN MICROFIBRIL INTERFACE-LOCATED PROTEIN ELASTIN MICROFIBRIL INTERFACER"/>
    <property type="match status" value="1"/>
</dbReference>
<protein>
    <submittedName>
        <fullName evidence="13">Multimerin-1</fullName>
    </submittedName>
</protein>
<dbReference type="SUPFAM" id="SSF49842">
    <property type="entry name" value="TNF-like"/>
    <property type="match status" value="1"/>
</dbReference>
<feature type="compositionally biased region" description="Polar residues" evidence="8">
    <location>
        <begin position="125"/>
        <end position="137"/>
    </location>
</feature>
<keyword evidence="2" id="KW-0964">Secreted</keyword>
<dbReference type="SUPFAM" id="SSF57196">
    <property type="entry name" value="EGF/Laminin"/>
    <property type="match status" value="1"/>
</dbReference>
<evidence type="ECO:0000259" key="11">
    <source>
        <dbReference type="PROSITE" id="PS50871"/>
    </source>
</evidence>
<feature type="compositionally biased region" description="Polar residues" evidence="8">
    <location>
        <begin position="151"/>
        <end position="182"/>
    </location>
</feature>
<reference evidence="13" key="1">
    <citation type="submission" date="2025-08" db="UniProtKB">
        <authorList>
            <consortium name="RefSeq"/>
        </authorList>
    </citation>
    <scope>IDENTIFICATION</scope>
</reference>
<evidence type="ECO:0000256" key="3">
    <source>
        <dbReference type="ARBA" id="ARBA00022729"/>
    </source>
</evidence>
<dbReference type="GeneID" id="107119947"/>
<dbReference type="Pfam" id="PF00386">
    <property type="entry name" value="C1q"/>
    <property type="match status" value="1"/>
</dbReference>
<gene>
    <name evidence="13" type="primary">MMRN1</name>
</gene>
<dbReference type="PROSITE" id="PS00022">
    <property type="entry name" value="EGF_1"/>
    <property type="match status" value="1"/>
</dbReference>
<accession>A0ABM1KWH6</accession>
<dbReference type="PROSITE" id="PS50026">
    <property type="entry name" value="EGF_3"/>
    <property type="match status" value="1"/>
</dbReference>
<comment type="caution">
    <text evidence="6">Lacks conserved residue(s) required for the propagation of feature annotation.</text>
</comment>
<feature type="compositionally biased region" description="Low complexity" evidence="8">
    <location>
        <begin position="938"/>
        <end position="948"/>
    </location>
</feature>
<name>A0ABM1KWH6_GEKJA</name>
<feature type="region of interest" description="Disordered" evidence="8">
    <location>
        <begin position="761"/>
        <end position="785"/>
    </location>
</feature>
<dbReference type="Pfam" id="PF00008">
    <property type="entry name" value="EGF"/>
    <property type="match status" value="1"/>
</dbReference>
<feature type="region of interest" description="Disordered" evidence="8">
    <location>
        <begin position="72"/>
        <end position="182"/>
    </location>
</feature>
<evidence type="ECO:0000313" key="13">
    <source>
        <dbReference type="RefSeq" id="XP_015278063.1"/>
    </source>
</evidence>
<dbReference type="InterPro" id="IPR000152">
    <property type="entry name" value="EGF-type_Asp/Asn_hydroxyl_site"/>
</dbReference>
<dbReference type="CDD" id="cd00054">
    <property type="entry name" value="EGF_CA"/>
    <property type="match status" value="1"/>
</dbReference>
<sequence>MREVYLVLFLMFLEWRHTKADSAVRARDVPMDHEAEISHPSLTSAETQNFRHGVATPAVPTAENPVALVNTSHEDEVTRSSPPPTKESPGLQTPSVTQEKNSLTRTNLTRGINDSGMPNAKAPALSNNTGIPAQSQPKKGPLQGEAPRSSKGATVNRSSRQSDSSKTPSFETTRGNSQSRTHQAYRLKHMIVTSLEWKCCPGYSGQACQPKAPQDQLLIHSSQAESNAAVSGGTLGNQLPHQQPQDLGNPAIAQKMNEQISSQEMKLTLLQKKVDNISVVMSDVSKTLSSLEGKINEDKGRDLLAFLKGLKSKSITELVKEIVKEQIKVSQNDMQETLVQIFKMISDLSENLESTKEMVKSLNASQHKLALEIENRPVKTEILEIKTQILHIEEEISITCDQPIKDLQEKQKAMGIALEHQSSKSDIYYESLNKTLSQMKEVHEQLLSAERISDQNIPTATESKSVSDNITDYMIGLHEKVKTQSLMVLQLYDDLRVQDSKINNLTLALEIQKDSLPGALDDVLFECRKELQKQLKGAEDNMLTLNRTMVNLMFPLDDKMDKMKEQINDLCYDMEILQPLIEQGVPFSLTSDDEQQIEREATNRKLENITSVMTALSSTIKELAKSQKELKNEAQAHEEESERRITECFVLMEDGLNKTMMVINSAIDSIQDNYVMKETLDTLRNETENCCRGAENMESILTWIPQFQQMNESLQILVNENQKHGFVTRTRPFSNPSSGEQSRVRIPDLGQVHQVWNTTTLSNTQEHHRDTGHQDETRLQPAQEHEDYEVRLQTVETKIAKFLANSCVSVRNVKAAIAEKDKEVLGQFQALNSRIRALEAKSIRVSVTIPLLNKTAYEARSLCQDVSGKIQEVTASIPRLMQVAHPDIVLFQKGLQEFTESVLEIKTGIILSNLTSYVDKSLADAVYNITKRLKSAPPVVKKPGPVKKTTPNITTSQSGRSQRNTDTALDAGIYLSCSSSPCQNGGTCVNERKGFVCACRYPFGGVTCSTKMMEENAAAIDFSKGSYRYAPMVAFFASHTYGMNTPGPIRFNNLDVNYGSSYVPSNGKFRVPYLGVYIFEYTIESRSPRLSGYLVVDGIDKLAFQSENTNDEKYAERVATGYALLELNYGQEVWLRLATGSIPAKYPPVTTFTGYLLYRT</sequence>
<feature type="coiled-coil region" evidence="7">
    <location>
        <begin position="613"/>
        <end position="647"/>
    </location>
</feature>
<evidence type="ECO:0000256" key="6">
    <source>
        <dbReference type="PROSITE-ProRule" id="PRU00076"/>
    </source>
</evidence>
<evidence type="ECO:0000256" key="2">
    <source>
        <dbReference type="ARBA" id="ARBA00022525"/>
    </source>
</evidence>
<dbReference type="InterPro" id="IPR011489">
    <property type="entry name" value="EMI_domain"/>
</dbReference>
<dbReference type="PROSITE" id="PS00010">
    <property type="entry name" value="ASX_HYDROXYL"/>
    <property type="match status" value="1"/>
</dbReference>
<dbReference type="InterPro" id="IPR001073">
    <property type="entry name" value="C1q_dom"/>
</dbReference>
<dbReference type="InterPro" id="IPR050392">
    <property type="entry name" value="Collagen/C1q_domain"/>
</dbReference>
<organism evidence="12 13">
    <name type="scientific">Gekko japonicus</name>
    <name type="common">Schlegel's Japanese gecko</name>
    <dbReference type="NCBI Taxonomy" id="146911"/>
    <lineage>
        <taxon>Eukaryota</taxon>
        <taxon>Metazoa</taxon>
        <taxon>Chordata</taxon>
        <taxon>Craniata</taxon>
        <taxon>Vertebrata</taxon>
        <taxon>Euteleostomi</taxon>
        <taxon>Lepidosauria</taxon>
        <taxon>Squamata</taxon>
        <taxon>Bifurcata</taxon>
        <taxon>Gekkota</taxon>
        <taxon>Gekkonidae</taxon>
        <taxon>Gekkoninae</taxon>
        <taxon>Gekko</taxon>
    </lineage>
</organism>
<feature type="compositionally biased region" description="Basic and acidic residues" evidence="8">
    <location>
        <begin position="765"/>
        <end position="785"/>
    </location>
</feature>
<feature type="signal peptide" evidence="9">
    <location>
        <begin position="1"/>
        <end position="20"/>
    </location>
</feature>
<evidence type="ECO:0000256" key="5">
    <source>
        <dbReference type="ARBA" id="ARBA00023157"/>
    </source>
</evidence>
<evidence type="ECO:0000256" key="9">
    <source>
        <dbReference type="SAM" id="SignalP"/>
    </source>
</evidence>
<evidence type="ECO:0000256" key="8">
    <source>
        <dbReference type="SAM" id="MobiDB-lite"/>
    </source>
</evidence>
<feature type="compositionally biased region" description="Polar residues" evidence="8">
    <location>
        <begin position="949"/>
        <end position="964"/>
    </location>
</feature>
<keyword evidence="4 7" id="KW-0175">Coiled coil</keyword>
<dbReference type="SMART" id="SM00110">
    <property type="entry name" value="C1Q"/>
    <property type="match status" value="1"/>
</dbReference>
<dbReference type="PROSITE" id="PS50871">
    <property type="entry name" value="C1Q"/>
    <property type="match status" value="1"/>
</dbReference>
<keyword evidence="12" id="KW-1185">Reference proteome</keyword>
<keyword evidence="6" id="KW-0245">EGF-like domain</keyword>
<keyword evidence="3 9" id="KW-0732">Signal</keyword>
<proteinExistence type="predicted"/>
<evidence type="ECO:0000256" key="7">
    <source>
        <dbReference type="SAM" id="Coils"/>
    </source>
</evidence>
<dbReference type="Proteomes" id="UP000694871">
    <property type="component" value="Unplaced"/>
</dbReference>
<dbReference type="InterPro" id="IPR008983">
    <property type="entry name" value="Tumour_necrosis_fac-like_dom"/>
</dbReference>
<dbReference type="InterPro" id="IPR000742">
    <property type="entry name" value="EGF"/>
</dbReference>
<evidence type="ECO:0000313" key="12">
    <source>
        <dbReference type="Proteomes" id="UP000694871"/>
    </source>
</evidence>
<dbReference type="PROSITE" id="PS01186">
    <property type="entry name" value="EGF_2"/>
    <property type="match status" value="1"/>
</dbReference>
<dbReference type="PANTHER" id="PTHR15427:SF3">
    <property type="entry name" value="MULTIMERIN-1"/>
    <property type="match status" value="1"/>
</dbReference>
<dbReference type="PRINTS" id="PR00007">
    <property type="entry name" value="COMPLEMNTC1Q"/>
</dbReference>
<feature type="domain" description="EGF-like" evidence="10">
    <location>
        <begin position="973"/>
        <end position="1009"/>
    </location>
</feature>
<comment type="subcellular location">
    <subcellularLocation>
        <location evidence="1">Secreted</location>
    </subcellularLocation>
</comment>
<dbReference type="Gene3D" id="2.60.120.40">
    <property type="match status" value="1"/>
</dbReference>